<dbReference type="Proteomes" id="UP000623129">
    <property type="component" value="Unassembled WGS sequence"/>
</dbReference>
<dbReference type="AlphaFoldDB" id="A0A833QQB6"/>
<reference evidence="1" key="1">
    <citation type="submission" date="2020-01" db="EMBL/GenBank/DDBJ databases">
        <title>Genome sequence of Kobresia littledalei, the first chromosome-level genome in the family Cyperaceae.</title>
        <authorList>
            <person name="Qu G."/>
        </authorList>
    </citation>
    <scope>NUCLEOTIDE SEQUENCE</scope>
    <source>
        <strain evidence="1">C.B.Clarke</strain>
        <tissue evidence="1">Leaf</tissue>
    </source>
</reference>
<protein>
    <submittedName>
        <fullName evidence="1">Uncharacterized protein</fullName>
    </submittedName>
</protein>
<name>A0A833QQB6_9POAL</name>
<sequence>MYKDGPMAFNSSSYSIDTIYTRYKQFMLVEGAANKENIDGDTEGLQINCEDASTSTKFHNPSDFSRWINGTDINQMDARELDEFEATLLEAFRQIKHRKTALEGRTAGVNIDEATIAPGEVAPLLD</sequence>
<accession>A0A833QQB6</accession>
<proteinExistence type="predicted"/>
<comment type="caution">
    <text evidence="1">The sequence shown here is derived from an EMBL/GenBank/DDBJ whole genome shotgun (WGS) entry which is preliminary data.</text>
</comment>
<organism evidence="1 2">
    <name type="scientific">Carex littledalei</name>
    <dbReference type="NCBI Taxonomy" id="544730"/>
    <lineage>
        <taxon>Eukaryota</taxon>
        <taxon>Viridiplantae</taxon>
        <taxon>Streptophyta</taxon>
        <taxon>Embryophyta</taxon>
        <taxon>Tracheophyta</taxon>
        <taxon>Spermatophyta</taxon>
        <taxon>Magnoliopsida</taxon>
        <taxon>Liliopsida</taxon>
        <taxon>Poales</taxon>
        <taxon>Cyperaceae</taxon>
        <taxon>Cyperoideae</taxon>
        <taxon>Cariceae</taxon>
        <taxon>Carex</taxon>
        <taxon>Carex subgen. Euthyceras</taxon>
    </lineage>
</organism>
<keyword evidence="2" id="KW-1185">Reference proteome</keyword>
<evidence type="ECO:0000313" key="2">
    <source>
        <dbReference type="Proteomes" id="UP000623129"/>
    </source>
</evidence>
<gene>
    <name evidence="1" type="ORF">FCM35_KLT09121</name>
</gene>
<evidence type="ECO:0000313" key="1">
    <source>
        <dbReference type="EMBL" id="KAF3326041.1"/>
    </source>
</evidence>
<dbReference type="EMBL" id="SWLB01000019">
    <property type="protein sequence ID" value="KAF3326041.1"/>
    <property type="molecule type" value="Genomic_DNA"/>
</dbReference>